<keyword evidence="1 5" id="KW-0963">Cytoplasm</keyword>
<dbReference type="Gene3D" id="3.30.310.230">
    <property type="entry name" value="Sigma factor-binding protein Crl monomer"/>
    <property type="match status" value="1"/>
</dbReference>
<dbReference type="HAMAP" id="MF_01178">
    <property type="entry name" value="Crl"/>
    <property type="match status" value="1"/>
</dbReference>
<dbReference type="EMBL" id="JBEQCT010000008">
    <property type="protein sequence ID" value="MFM2486334.1"/>
    <property type="molecule type" value="Genomic_DNA"/>
</dbReference>
<proteinExistence type="inferred from homology"/>
<dbReference type="NCBIfam" id="NF008217">
    <property type="entry name" value="PRK10984.1"/>
    <property type="match status" value="1"/>
</dbReference>
<evidence type="ECO:0000256" key="3">
    <source>
        <dbReference type="ARBA" id="ARBA00023159"/>
    </source>
</evidence>
<keyword evidence="3 5" id="KW-0010">Activator</keyword>
<evidence type="ECO:0000313" key="7">
    <source>
        <dbReference type="Proteomes" id="UP001629953"/>
    </source>
</evidence>
<accession>A0ABW9G9G0</accession>
<protein>
    <recommendedName>
        <fullName evidence="5">Sigma factor-binding protein Crl</fullName>
    </recommendedName>
</protein>
<comment type="similarity">
    <text evidence="5">Belongs to the Crl family.</text>
</comment>
<keyword evidence="7" id="KW-1185">Reference proteome</keyword>
<reference evidence="6 7" key="1">
    <citation type="journal article" date="2013" name="Int. J. Syst. Evol. Microbiol.">
        <title>Celerinatantimonas yamalensis sp. nov., a cold-adapted diazotrophic bacterium from a cold permafrost brine.</title>
        <authorList>
            <person name="Shcherbakova V."/>
            <person name="Chuvilskaya N."/>
            <person name="Rivkina E."/>
            <person name="Demidov N."/>
            <person name="Uchaeva V."/>
            <person name="Suetin S."/>
            <person name="Suzina N."/>
            <person name="Gilichinsky D."/>
        </authorList>
    </citation>
    <scope>NUCLEOTIDE SEQUENCE [LARGE SCALE GENOMIC DNA]</scope>
    <source>
        <strain evidence="6 7">C7</strain>
    </source>
</reference>
<gene>
    <name evidence="5 6" type="primary">crl</name>
    <name evidence="6" type="ORF">ABUE30_14920</name>
</gene>
<keyword evidence="2 5" id="KW-0805">Transcription regulation</keyword>
<dbReference type="InterPro" id="IPR009986">
    <property type="entry name" value="Tscrpt_reg_Crl"/>
</dbReference>
<sequence length="133" mass="15512">MAENHPSHGRLLNRFNAIGPYLRKPQSNPTCYFFDCLSECADVQLEPEQREFYGWWMKLIVVDASQLSFEYNYDFGFYDQQGQWLEHVIPERFQQSVQQTLTDFYGKLIEELGQLNISIRPSPDLAPSEVLAA</sequence>
<feature type="region of interest" description="Essential for activity" evidence="5">
    <location>
        <begin position="100"/>
        <end position="123"/>
    </location>
</feature>
<evidence type="ECO:0000256" key="2">
    <source>
        <dbReference type="ARBA" id="ARBA00023015"/>
    </source>
</evidence>
<comment type="caution">
    <text evidence="6">The sequence shown here is derived from an EMBL/GenBank/DDBJ whole genome shotgun (WGS) entry which is preliminary data.</text>
</comment>
<organism evidence="6 7">
    <name type="scientific">Celerinatantimonas yamalensis</name>
    <dbReference type="NCBI Taxonomy" id="559956"/>
    <lineage>
        <taxon>Bacteria</taxon>
        <taxon>Pseudomonadati</taxon>
        <taxon>Pseudomonadota</taxon>
        <taxon>Gammaproteobacteria</taxon>
        <taxon>Celerinatantimonadaceae</taxon>
        <taxon>Celerinatantimonas</taxon>
    </lineage>
</organism>
<keyword evidence="4 5" id="KW-0804">Transcription</keyword>
<dbReference type="RefSeq" id="WP_408624629.1">
    <property type="nucleotide sequence ID" value="NZ_JBEQCT010000008.1"/>
</dbReference>
<evidence type="ECO:0000313" key="6">
    <source>
        <dbReference type="EMBL" id="MFM2486334.1"/>
    </source>
</evidence>
<dbReference type="Proteomes" id="UP001629953">
    <property type="component" value="Unassembled WGS sequence"/>
</dbReference>
<evidence type="ECO:0000256" key="4">
    <source>
        <dbReference type="ARBA" id="ARBA00023163"/>
    </source>
</evidence>
<dbReference type="Pfam" id="PF07417">
    <property type="entry name" value="Crl"/>
    <property type="match status" value="1"/>
</dbReference>
<evidence type="ECO:0000256" key="1">
    <source>
        <dbReference type="ARBA" id="ARBA00022490"/>
    </source>
</evidence>
<comment type="function">
    <text evidence="5">Binds to the sigma-S subunit of RNA polymerase, activating expression of sigma-S-regulated genes. Stimulates RNA polymerase holoenzyme formation and may bind to several other sigma factors, such as sigma-70 and sigma-32.</text>
</comment>
<dbReference type="InterPro" id="IPR038208">
    <property type="entry name" value="Tscrpt_reg_Crl_sf"/>
</dbReference>
<name>A0ABW9G9G0_9GAMM</name>
<evidence type="ECO:0000256" key="5">
    <source>
        <dbReference type="HAMAP-Rule" id="MF_01178"/>
    </source>
</evidence>
<comment type="subcellular location">
    <subcellularLocation>
        <location evidence="5">Cytoplasm</location>
    </subcellularLocation>
</comment>